<dbReference type="GO" id="GO:1990904">
    <property type="term" value="C:ribonucleoprotein complex"/>
    <property type="evidence" value="ECO:0007669"/>
    <property type="project" value="UniProtKB-KW"/>
</dbReference>
<dbReference type="PANTHER" id="PTHR11021">
    <property type="entry name" value="SMALL NUCLEAR RIBONUCLEOPROTEIN F SNRNP-F"/>
    <property type="match status" value="1"/>
</dbReference>
<dbReference type="AlphaFoldDB" id="A0A832YX13"/>
<dbReference type="SMART" id="SM00651">
    <property type="entry name" value="Sm"/>
    <property type="match status" value="1"/>
</dbReference>
<sequence>MTQSLKPSITPMKLLRGAVNKVVLVKVKEGSEFVGKLVMTDQTMNVVLENAVEYADGGKHVIAKYGRIFIRGSQVLYICTDYTEAQLRQSAALR</sequence>
<gene>
    <name evidence="3" type="ORF">EYH02_00845</name>
</gene>
<evidence type="ECO:0000313" key="4">
    <source>
        <dbReference type="Proteomes" id="UP000605805"/>
    </source>
</evidence>
<name>A0A832YX13_9CREN</name>
<dbReference type="SUPFAM" id="SSF50182">
    <property type="entry name" value="Sm-like ribonucleoproteins"/>
    <property type="match status" value="1"/>
</dbReference>
<dbReference type="PANTHER" id="PTHR11021:SF0">
    <property type="entry name" value="SMALL NUCLEAR RIBONUCLEOPROTEIN F"/>
    <property type="match status" value="1"/>
</dbReference>
<evidence type="ECO:0000259" key="2">
    <source>
        <dbReference type="PROSITE" id="PS52002"/>
    </source>
</evidence>
<dbReference type="GO" id="GO:0000398">
    <property type="term" value="P:mRNA splicing, via spliceosome"/>
    <property type="evidence" value="ECO:0007669"/>
    <property type="project" value="InterPro"/>
</dbReference>
<evidence type="ECO:0000256" key="1">
    <source>
        <dbReference type="ARBA" id="ARBA00023274"/>
    </source>
</evidence>
<dbReference type="Pfam" id="PF01423">
    <property type="entry name" value="LSM"/>
    <property type="match status" value="1"/>
</dbReference>
<proteinExistence type="predicted"/>
<dbReference type="GO" id="GO:0003723">
    <property type="term" value="F:RNA binding"/>
    <property type="evidence" value="ECO:0007669"/>
    <property type="project" value="InterPro"/>
</dbReference>
<organism evidence="3 4">
    <name type="scientific">Ignisphaera aggregans</name>
    <dbReference type="NCBI Taxonomy" id="334771"/>
    <lineage>
        <taxon>Archaea</taxon>
        <taxon>Thermoproteota</taxon>
        <taxon>Thermoprotei</taxon>
        <taxon>Desulfurococcales</taxon>
        <taxon>Desulfurococcaceae</taxon>
        <taxon>Ignisphaera</taxon>
    </lineage>
</organism>
<evidence type="ECO:0000313" key="3">
    <source>
        <dbReference type="EMBL" id="HIP56608.1"/>
    </source>
</evidence>
<dbReference type="InterPro" id="IPR010920">
    <property type="entry name" value="LSM_dom_sf"/>
</dbReference>
<protein>
    <submittedName>
        <fullName evidence="3">Sm ribonucleo</fullName>
    </submittedName>
</protein>
<keyword evidence="1" id="KW-0687">Ribonucleoprotein</keyword>
<dbReference type="InterPro" id="IPR016487">
    <property type="entry name" value="Lsm6/sSmF"/>
</dbReference>
<dbReference type="EMBL" id="DQTV01000017">
    <property type="protein sequence ID" value="HIP56608.1"/>
    <property type="molecule type" value="Genomic_DNA"/>
</dbReference>
<dbReference type="InterPro" id="IPR001163">
    <property type="entry name" value="Sm_dom_euk/arc"/>
</dbReference>
<comment type="caution">
    <text evidence="3">The sequence shown here is derived from an EMBL/GenBank/DDBJ whole genome shotgun (WGS) entry which is preliminary data.</text>
</comment>
<dbReference type="InterPro" id="IPR047575">
    <property type="entry name" value="Sm"/>
</dbReference>
<reference evidence="3" key="1">
    <citation type="journal article" date="2020" name="ISME J.">
        <title>Gammaproteobacteria mediating utilization of methyl-, sulfur- and petroleum organic compounds in deep ocean hydrothermal plumes.</title>
        <authorList>
            <person name="Zhou Z."/>
            <person name="Liu Y."/>
            <person name="Pan J."/>
            <person name="Cron B.R."/>
            <person name="Toner B.M."/>
            <person name="Anantharaman K."/>
            <person name="Breier J.A."/>
            <person name="Dick G.J."/>
            <person name="Li M."/>
        </authorList>
    </citation>
    <scope>NUCLEOTIDE SEQUENCE</scope>
    <source>
        <strain evidence="3">SZUA-1435</strain>
    </source>
</reference>
<dbReference type="Gene3D" id="2.30.30.100">
    <property type="match status" value="1"/>
</dbReference>
<dbReference type="PROSITE" id="PS52002">
    <property type="entry name" value="SM"/>
    <property type="match status" value="1"/>
</dbReference>
<feature type="domain" description="Sm" evidence="2">
    <location>
        <begin position="10"/>
        <end position="84"/>
    </location>
</feature>
<dbReference type="Proteomes" id="UP000605805">
    <property type="component" value="Unassembled WGS sequence"/>
</dbReference>
<accession>A0A832YX13</accession>